<evidence type="ECO:0000256" key="4">
    <source>
        <dbReference type="ARBA" id="ARBA00022833"/>
    </source>
</evidence>
<dbReference type="FunFam" id="3.30.50.10:FF:000015">
    <property type="entry name" value="Nuclear receptor subfamily 2, group C, member 1"/>
    <property type="match status" value="1"/>
</dbReference>
<keyword evidence="7 10" id="KW-0804">Transcription</keyword>
<feature type="region of interest" description="Disordered" evidence="11">
    <location>
        <begin position="127"/>
        <end position="156"/>
    </location>
</feature>
<dbReference type="InterPro" id="IPR013088">
    <property type="entry name" value="Znf_NHR/GATA"/>
</dbReference>
<comment type="similarity">
    <text evidence="10">Belongs to the nuclear hormone receptor family.</text>
</comment>
<feature type="compositionally biased region" description="Basic and acidic residues" evidence="11">
    <location>
        <begin position="669"/>
        <end position="679"/>
    </location>
</feature>
<dbReference type="GO" id="GO:0005634">
    <property type="term" value="C:nucleus"/>
    <property type="evidence" value="ECO:0007669"/>
    <property type="project" value="UniProtKB-SubCell"/>
</dbReference>
<gene>
    <name evidence="14" type="primary">HR78</name>
</gene>
<keyword evidence="8 10" id="KW-0675">Receptor</keyword>
<dbReference type="GO" id="GO:0003700">
    <property type="term" value="F:DNA-binding transcription factor activity"/>
    <property type="evidence" value="ECO:0007669"/>
    <property type="project" value="InterPro"/>
</dbReference>
<name>A0A0A7CIX0_TIGJA</name>
<sequence length="697" mass="74952">MSMTQSVYLAPPPTGLRGEMLAADSTVSVSGSGTPPPQIPSPFMLPPSSAAAAVAARGLMMNPAAYLAAGVPFLYGNNALSYAREWQAKLKELQDSSKAAAALLSSRNGGLKFPPISSPNKGFMPQAPIVSITPSFNSKHNPKKSPPRKLDSPIKMDSNGALNLVAASSPSPPDFSSGGPTTSTITAASVSLVASADTSRPSSGGRSPPNFGNSRSSNSSGFGVEVCVVCGDRASGRHYGAISCEGCKGFFKRSIRKQLGYQCRGNKDCEVTKHHRNRCQYCRLQKCLAMGMRSDSPRVSAVQSERRPNAGVAAGLAAPGRGMDPIKGSGGDVTSLYNIYSDSPTMLPRTPLAPEALLASNKDQLSSKDDDSSVDNLSSNGDLPSAMDTNSMLVARDKNLISRAMENVAKTIENSAQNGNNNEEEELFEVEGPLLTDEICKFKLATPSPAPSYLNIHFICETASRLLFLSIHWARSIKPFSRLNYDSQVGLVRNAWSDLFILGMAQCSEAMNLQNILTAIVRHLQSSVAQEKLTVQRVRQVTTTICKVQEYVRTMRQMNIDDHEYAYLKTIALFGADTLGVTSPKQCEKLRSKAVQELKTYCEDNADSTNENRFADLLLVLAPLRSLLPDVLEELFFAGLIGNVQIDSVVPYILKMETSEYQSQFGGGAKEDTSPEDLAKSPASSEPMEEEIDPSSS</sequence>
<evidence type="ECO:0000256" key="5">
    <source>
        <dbReference type="ARBA" id="ARBA00023015"/>
    </source>
</evidence>
<feature type="region of interest" description="Disordered" evidence="11">
    <location>
        <begin position="362"/>
        <end position="389"/>
    </location>
</feature>
<protein>
    <submittedName>
        <fullName evidence="14">Hormone receptor 78</fullName>
    </submittedName>
</protein>
<dbReference type="SUPFAM" id="SSF48508">
    <property type="entry name" value="Nuclear receptor ligand-binding domain"/>
    <property type="match status" value="1"/>
</dbReference>
<dbReference type="AlphaFoldDB" id="A0A0A7CIX0"/>
<dbReference type="PROSITE" id="PS51843">
    <property type="entry name" value="NR_LBD"/>
    <property type="match status" value="1"/>
</dbReference>
<feature type="region of interest" description="Disordered" evidence="11">
    <location>
        <begin position="193"/>
        <end position="218"/>
    </location>
</feature>
<comment type="subcellular location">
    <subcellularLocation>
        <location evidence="1 10">Nucleus</location>
    </subcellularLocation>
</comment>
<keyword evidence="4 10" id="KW-0862">Zinc</keyword>
<dbReference type="GO" id="GO:0043565">
    <property type="term" value="F:sequence-specific DNA binding"/>
    <property type="evidence" value="ECO:0007669"/>
    <property type="project" value="InterPro"/>
</dbReference>
<evidence type="ECO:0000256" key="8">
    <source>
        <dbReference type="ARBA" id="ARBA00023170"/>
    </source>
</evidence>
<evidence type="ECO:0000256" key="9">
    <source>
        <dbReference type="ARBA" id="ARBA00023242"/>
    </source>
</evidence>
<dbReference type="PANTHER" id="PTHR24083">
    <property type="entry name" value="NUCLEAR HORMONE RECEPTOR"/>
    <property type="match status" value="1"/>
</dbReference>
<dbReference type="InterPro" id="IPR035500">
    <property type="entry name" value="NHR-like_dom_sf"/>
</dbReference>
<keyword evidence="2 10" id="KW-0479">Metal-binding</keyword>
<feature type="compositionally biased region" description="Acidic residues" evidence="11">
    <location>
        <begin position="687"/>
        <end position="697"/>
    </location>
</feature>
<feature type="compositionally biased region" description="Low complexity" evidence="11">
    <location>
        <begin position="374"/>
        <end position="383"/>
    </location>
</feature>
<evidence type="ECO:0000259" key="13">
    <source>
        <dbReference type="PROSITE" id="PS51843"/>
    </source>
</evidence>
<dbReference type="GO" id="GO:0008270">
    <property type="term" value="F:zinc ion binding"/>
    <property type="evidence" value="ECO:0007669"/>
    <property type="project" value="UniProtKB-KW"/>
</dbReference>
<dbReference type="FunFam" id="1.10.565.10:FF:000041">
    <property type="entry name" value="Nuclear hormone receptor HR78"/>
    <property type="match status" value="1"/>
</dbReference>
<dbReference type="PROSITE" id="PS00031">
    <property type="entry name" value="NUCLEAR_REC_DBD_1"/>
    <property type="match status" value="1"/>
</dbReference>
<feature type="compositionally biased region" description="Low complexity" evidence="11">
    <location>
        <begin position="199"/>
        <end position="218"/>
    </location>
</feature>
<feature type="domain" description="Nuclear receptor" evidence="12">
    <location>
        <begin position="224"/>
        <end position="299"/>
    </location>
</feature>
<dbReference type="PROSITE" id="PS51030">
    <property type="entry name" value="NUCLEAR_REC_DBD_2"/>
    <property type="match status" value="1"/>
</dbReference>
<keyword evidence="3 10" id="KW-0863">Zinc-finger</keyword>
<reference evidence="14" key="2">
    <citation type="submission" date="2014-03" db="EMBL/GenBank/DDBJ databases">
        <authorList>
            <person name="Lee J.-S."/>
            <person name="Hwang D.-S."/>
        </authorList>
    </citation>
    <scope>NUCLEOTIDE SEQUENCE</scope>
</reference>
<evidence type="ECO:0000256" key="2">
    <source>
        <dbReference type="ARBA" id="ARBA00022723"/>
    </source>
</evidence>
<keyword evidence="6 10" id="KW-0238">DNA-binding</keyword>
<keyword evidence="5 10" id="KW-0805">Transcription regulation</keyword>
<dbReference type="SMART" id="SM00430">
    <property type="entry name" value="HOLI"/>
    <property type="match status" value="1"/>
</dbReference>
<dbReference type="EMBL" id="KJ664209">
    <property type="protein sequence ID" value="AID52846.1"/>
    <property type="molecule type" value="mRNA"/>
</dbReference>
<proteinExistence type="evidence at transcript level"/>
<evidence type="ECO:0000256" key="7">
    <source>
        <dbReference type="ARBA" id="ARBA00023163"/>
    </source>
</evidence>
<keyword evidence="9 10" id="KW-0539">Nucleus</keyword>
<evidence type="ECO:0000256" key="10">
    <source>
        <dbReference type="RuleBase" id="RU004334"/>
    </source>
</evidence>
<dbReference type="InterPro" id="IPR000536">
    <property type="entry name" value="Nucl_hrmn_rcpt_lig-bd"/>
</dbReference>
<evidence type="ECO:0000256" key="1">
    <source>
        <dbReference type="ARBA" id="ARBA00004123"/>
    </source>
</evidence>
<evidence type="ECO:0000256" key="3">
    <source>
        <dbReference type="ARBA" id="ARBA00022771"/>
    </source>
</evidence>
<dbReference type="Pfam" id="PF00105">
    <property type="entry name" value="zf-C4"/>
    <property type="match status" value="1"/>
</dbReference>
<evidence type="ECO:0000259" key="12">
    <source>
        <dbReference type="PROSITE" id="PS51030"/>
    </source>
</evidence>
<reference evidence="14" key="1">
    <citation type="journal article" date="2014" name="BMC Genomics">
        <title>Genome-wide identification of nuclear receptor (NR) superfamily genes in the copepod Tigriopus japonicus.</title>
        <authorList>
            <person name="Hwang D.S."/>
            <person name="Lee B.Y."/>
            <person name="Kim H.S."/>
            <person name="Lee M.C."/>
            <person name="Kyung D.H."/>
            <person name="Om A.S."/>
            <person name="Rhee J.S."/>
            <person name="Lee J.S."/>
        </authorList>
    </citation>
    <scope>NUCLEOTIDE SEQUENCE</scope>
</reference>
<dbReference type="Pfam" id="PF00104">
    <property type="entry name" value="Hormone_recep"/>
    <property type="match status" value="1"/>
</dbReference>
<organism evidence="14">
    <name type="scientific">Tigriopus japonicus</name>
    <name type="common">Copepod</name>
    <dbReference type="NCBI Taxonomy" id="158387"/>
    <lineage>
        <taxon>Eukaryota</taxon>
        <taxon>Metazoa</taxon>
        <taxon>Ecdysozoa</taxon>
        <taxon>Arthropoda</taxon>
        <taxon>Crustacea</taxon>
        <taxon>Multicrustacea</taxon>
        <taxon>Hexanauplia</taxon>
        <taxon>Copepoda</taxon>
        <taxon>Harpacticoida</taxon>
        <taxon>Harpacticidae</taxon>
        <taxon>Tigriopus</taxon>
    </lineage>
</organism>
<dbReference type="Gene3D" id="1.10.565.10">
    <property type="entry name" value="Retinoid X Receptor"/>
    <property type="match status" value="1"/>
</dbReference>
<feature type="region of interest" description="Disordered" evidence="11">
    <location>
        <begin position="664"/>
        <end position="697"/>
    </location>
</feature>
<dbReference type="PRINTS" id="PR00047">
    <property type="entry name" value="STROIDFINGER"/>
</dbReference>
<dbReference type="Gene3D" id="3.30.50.10">
    <property type="entry name" value="Erythroid Transcription Factor GATA-1, subunit A"/>
    <property type="match status" value="1"/>
</dbReference>
<dbReference type="InterPro" id="IPR050274">
    <property type="entry name" value="Nuclear_hormone_rcpt_NR2"/>
</dbReference>
<evidence type="ECO:0000256" key="6">
    <source>
        <dbReference type="ARBA" id="ARBA00023125"/>
    </source>
</evidence>
<accession>A0A0A7CIX0</accession>
<dbReference type="SUPFAM" id="SSF57716">
    <property type="entry name" value="Glucocorticoid receptor-like (DNA-binding domain)"/>
    <property type="match status" value="1"/>
</dbReference>
<feature type="domain" description="NR LBD" evidence="13">
    <location>
        <begin position="431"/>
        <end position="657"/>
    </location>
</feature>
<dbReference type="InterPro" id="IPR001723">
    <property type="entry name" value="Nuclear_hrmn_rcpt"/>
</dbReference>
<evidence type="ECO:0000256" key="11">
    <source>
        <dbReference type="SAM" id="MobiDB-lite"/>
    </source>
</evidence>
<dbReference type="SMART" id="SM00399">
    <property type="entry name" value="ZnF_C4"/>
    <property type="match status" value="1"/>
</dbReference>
<evidence type="ECO:0000313" key="14">
    <source>
        <dbReference type="EMBL" id="AID52846.1"/>
    </source>
</evidence>
<dbReference type="PRINTS" id="PR00398">
    <property type="entry name" value="STRDHORMONER"/>
</dbReference>
<dbReference type="InterPro" id="IPR001628">
    <property type="entry name" value="Znf_hrmn_rcpt"/>
</dbReference>